<keyword evidence="1" id="KW-0808">Transferase</keyword>
<protein>
    <submittedName>
        <fullName evidence="1">Kinase-like protein</fullName>
    </submittedName>
</protein>
<dbReference type="GO" id="GO:0016301">
    <property type="term" value="F:kinase activity"/>
    <property type="evidence" value="ECO:0007669"/>
    <property type="project" value="UniProtKB-KW"/>
</dbReference>
<evidence type="ECO:0000313" key="1">
    <source>
        <dbReference type="EMBL" id="GER25049.1"/>
    </source>
</evidence>
<sequence>MIPGPNNILLPSEEYYFRATLDHDGVFAFYYHPTKIENDSEWVYVGSLPDHNICLDIYGDTGSGACGYNNVCNLVNWRPVCRWSTRITNMEIAGPFAGPFVLKEARVIMSWLPNR</sequence>
<dbReference type="EMBL" id="BKCP01000001">
    <property type="protein sequence ID" value="GER25049.1"/>
    <property type="molecule type" value="Genomic_DNA"/>
</dbReference>
<organism evidence="1 2">
    <name type="scientific">Striga asiatica</name>
    <name type="common">Asiatic witchweed</name>
    <name type="synonym">Buchnera asiatica</name>
    <dbReference type="NCBI Taxonomy" id="4170"/>
    <lineage>
        <taxon>Eukaryota</taxon>
        <taxon>Viridiplantae</taxon>
        <taxon>Streptophyta</taxon>
        <taxon>Embryophyta</taxon>
        <taxon>Tracheophyta</taxon>
        <taxon>Spermatophyta</taxon>
        <taxon>Magnoliopsida</taxon>
        <taxon>eudicotyledons</taxon>
        <taxon>Gunneridae</taxon>
        <taxon>Pentapetalae</taxon>
        <taxon>asterids</taxon>
        <taxon>lamiids</taxon>
        <taxon>Lamiales</taxon>
        <taxon>Orobanchaceae</taxon>
        <taxon>Buchnereae</taxon>
        <taxon>Striga</taxon>
    </lineage>
</organism>
<evidence type="ECO:0000313" key="2">
    <source>
        <dbReference type="Proteomes" id="UP000325081"/>
    </source>
</evidence>
<reference evidence="2" key="1">
    <citation type="journal article" date="2019" name="Curr. Biol.">
        <title>Genome Sequence of Striga asiatica Provides Insight into the Evolution of Plant Parasitism.</title>
        <authorList>
            <person name="Yoshida S."/>
            <person name="Kim S."/>
            <person name="Wafula E.K."/>
            <person name="Tanskanen J."/>
            <person name="Kim Y.M."/>
            <person name="Honaas L."/>
            <person name="Yang Z."/>
            <person name="Spallek T."/>
            <person name="Conn C.E."/>
            <person name="Ichihashi Y."/>
            <person name="Cheong K."/>
            <person name="Cui S."/>
            <person name="Der J.P."/>
            <person name="Gundlach H."/>
            <person name="Jiao Y."/>
            <person name="Hori C."/>
            <person name="Ishida J.K."/>
            <person name="Kasahara H."/>
            <person name="Kiba T."/>
            <person name="Kim M.S."/>
            <person name="Koo N."/>
            <person name="Laohavisit A."/>
            <person name="Lee Y.H."/>
            <person name="Lumba S."/>
            <person name="McCourt P."/>
            <person name="Mortimer J.C."/>
            <person name="Mutuku J.M."/>
            <person name="Nomura T."/>
            <person name="Sasaki-Sekimoto Y."/>
            <person name="Seto Y."/>
            <person name="Wang Y."/>
            <person name="Wakatake T."/>
            <person name="Sakakibara H."/>
            <person name="Demura T."/>
            <person name="Yamaguchi S."/>
            <person name="Yoneyama K."/>
            <person name="Manabe R.I."/>
            <person name="Nelson D.C."/>
            <person name="Schulman A.H."/>
            <person name="Timko M.P."/>
            <person name="dePamphilis C.W."/>
            <person name="Choi D."/>
            <person name="Shirasu K."/>
        </authorList>
    </citation>
    <scope>NUCLEOTIDE SEQUENCE [LARGE SCALE GENOMIC DNA]</scope>
    <source>
        <strain evidence="2">cv. UVA1</strain>
    </source>
</reference>
<name>A0A5A7NWZ6_STRAF</name>
<gene>
    <name evidence="1" type="ORF">STAS_00596</name>
</gene>
<keyword evidence="2" id="KW-1185">Reference proteome</keyword>
<dbReference type="OrthoDB" id="5857966at2759"/>
<accession>A0A5A7NWZ6</accession>
<proteinExistence type="predicted"/>
<dbReference type="Proteomes" id="UP000325081">
    <property type="component" value="Unassembled WGS sequence"/>
</dbReference>
<comment type="caution">
    <text evidence="1">The sequence shown here is derived from an EMBL/GenBank/DDBJ whole genome shotgun (WGS) entry which is preliminary data.</text>
</comment>
<keyword evidence="1" id="KW-0418">Kinase</keyword>
<dbReference type="AlphaFoldDB" id="A0A5A7NWZ6"/>